<keyword evidence="7" id="KW-0479">Metal-binding</keyword>
<dbReference type="PANTHER" id="PTHR11108:SF1">
    <property type="entry name" value="FERROCHELATASE, MITOCHONDRIAL"/>
    <property type="match status" value="1"/>
</dbReference>
<reference evidence="10" key="1">
    <citation type="submission" date="2017-05" db="EMBL/GenBank/DDBJ databases">
        <title>Draft genome sequence of Geobacter pelophilus, a iron(III)-reducing bacteria.</title>
        <authorList>
            <person name="Aoyagi T."/>
            <person name="Koike H."/>
            <person name="Morita T."/>
            <person name="Sato Y."/>
            <person name="Habe H."/>
            <person name="Hori T."/>
        </authorList>
    </citation>
    <scope>NUCLEOTIDE SEQUENCE [LARGE SCALE GENOMIC DNA]</scope>
    <source>
        <strain evidence="10">Drf2</strain>
    </source>
</reference>
<keyword evidence="4 7" id="KW-0456">Lyase</keyword>
<dbReference type="NCBIfam" id="TIGR00109">
    <property type="entry name" value="hemH"/>
    <property type="match status" value="1"/>
</dbReference>
<feature type="binding site" evidence="7">
    <location>
        <position position="223"/>
    </location>
    <ligand>
        <name>Fe(2+)</name>
        <dbReference type="ChEBI" id="CHEBI:29033"/>
    </ligand>
</feature>
<dbReference type="HAMAP" id="MF_00323">
    <property type="entry name" value="Ferrochelatase"/>
    <property type="match status" value="1"/>
</dbReference>
<evidence type="ECO:0000256" key="6">
    <source>
        <dbReference type="ARBA" id="ARBA00024536"/>
    </source>
</evidence>
<keyword evidence="5 7" id="KW-0627">Porphyrin biosynthesis</keyword>
<accession>A0ABQ0MMI9</accession>
<dbReference type="PANTHER" id="PTHR11108">
    <property type="entry name" value="FERROCHELATASE"/>
    <property type="match status" value="1"/>
</dbReference>
<dbReference type="InterPro" id="IPR019772">
    <property type="entry name" value="Ferrochelatase_AS"/>
</dbReference>
<dbReference type="PROSITE" id="PS00534">
    <property type="entry name" value="FERROCHELATASE"/>
    <property type="match status" value="1"/>
</dbReference>
<dbReference type="EMBL" id="BDQG01000001">
    <property type="protein sequence ID" value="GAW68286.1"/>
    <property type="molecule type" value="Genomic_DNA"/>
</dbReference>
<dbReference type="InterPro" id="IPR033659">
    <property type="entry name" value="Ferrochelatase_N"/>
</dbReference>
<organism evidence="9 10">
    <name type="scientific">Geoanaerobacter pelophilus</name>
    <dbReference type="NCBI Taxonomy" id="60036"/>
    <lineage>
        <taxon>Bacteria</taxon>
        <taxon>Pseudomonadati</taxon>
        <taxon>Thermodesulfobacteriota</taxon>
        <taxon>Desulfuromonadia</taxon>
        <taxon>Geobacterales</taxon>
        <taxon>Geobacteraceae</taxon>
        <taxon>Geoanaerobacter</taxon>
    </lineage>
</organism>
<evidence type="ECO:0000256" key="5">
    <source>
        <dbReference type="ARBA" id="ARBA00023244"/>
    </source>
</evidence>
<evidence type="ECO:0000256" key="4">
    <source>
        <dbReference type="ARBA" id="ARBA00023239"/>
    </source>
</evidence>
<dbReference type="CDD" id="cd00419">
    <property type="entry name" value="Ferrochelatase_C"/>
    <property type="match status" value="1"/>
</dbReference>
<comment type="subcellular location">
    <subcellularLocation>
        <location evidence="7 8">Cytoplasm</location>
    </subcellularLocation>
</comment>
<name>A0ABQ0MMI9_9BACT</name>
<dbReference type="InterPro" id="IPR001015">
    <property type="entry name" value="Ferrochelatase"/>
</dbReference>
<keyword evidence="10" id="KW-1185">Reference proteome</keyword>
<dbReference type="Gene3D" id="3.40.50.1400">
    <property type="match status" value="2"/>
</dbReference>
<comment type="catalytic activity">
    <reaction evidence="6">
        <text>Fe-coproporphyrin III + 2 H(+) = coproporphyrin III + Fe(2+)</text>
        <dbReference type="Rhea" id="RHEA:49572"/>
        <dbReference type="ChEBI" id="CHEBI:15378"/>
        <dbReference type="ChEBI" id="CHEBI:29033"/>
        <dbReference type="ChEBI" id="CHEBI:68438"/>
        <dbReference type="ChEBI" id="CHEBI:131725"/>
        <dbReference type="EC" id="4.99.1.9"/>
    </reaction>
    <physiologicalReaction direction="right-to-left" evidence="6">
        <dbReference type="Rhea" id="RHEA:49574"/>
    </physiologicalReaction>
</comment>
<keyword evidence="3 7" id="KW-0350">Heme biosynthesis</keyword>
<gene>
    <name evidence="7" type="primary">hemH</name>
    <name evidence="9" type="ORF">GPEL0_01f4557</name>
</gene>
<dbReference type="CDD" id="cd03411">
    <property type="entry name" value="Ferrochelatase_N"/>
    <property type="match status" value="1"/>
</dbReference>
<protein>
    <recommendedName>
        <fullName evidence="7 8">Ferrochelatase</fullName>
        <ecNumber evidence="7 8">4.98.1.1</ecNumber>
    </recommendedName>
    <alternativeName>
        <fullName evidence="7">Heme synthase</fullName>
    </alternativeName>
    <alternativeName>
        <fullName evidence="7">Protoheme ferro-lyase</fullName>
    </alternativeName>
</protein>
<sequence length="348" mass="39151">MPPFQLPNELKKFSCSPFSATFWSNLPAEVAMSPKTALLLLQMGGPDSLEAVHPFLMNLFTDRDIIKIGPAFLQPFIARRIVNKRAPKVEEYYRQIGGKSPIRELTEAQGEGLQQLLGEDFRSFVAMRYSRPTTIDALAAIKRAGIERVIALSLYPHYSKATTGSSVNELKRVLKESGAKFELTYIDRFYNHPLYIKALSEKVMQGLAKFPDRKDVEIVFSAHSLPQSFIEEGDPYLDHIQETVRLVMEQVGEGSHTLCFQSKASRVKWLEPSTEATIEQMAKAGKKNLLMVPLSFVSDHIETLYEIDIQYGEEAKALGIERFIRTESLNSSPLFLQCLADLVKTAAT</sequence>
<evidence type="ECO:0000256" key="2">
    <source>
        <dbReference type="ARBA" id="ARBA00023004"/>
    </source>
</evidence>
<evidence type="ECO:0000256" key="7">
    <source>
        <dbReference type="HAMAP-Rule" id="MF_00323"/>
    </source>
</evidence>
<dbReference type="Pfam" id="PF00762">
    <property type="entry name" value="Ferrochelatase"/>
    <property type="match status" value="1"/>
</dbReference>
<evidence type="ECO:0000313" key="10">
    <source>
        <dbReference type="Proteomes" id="UP000194153"/>
    </source>
</evidence>
<evidence type="ECO:0000256" key="1">
    <source>
        <dbReference type="ARBA" id="ARBA00007718"/>
    </source>
</evidence>
<feature type="binding site" evidence="7">
    <location>
        <position position="302"/>
    </location>
    <ligand>
        <name>Fe(2+)</name>
        <dbReference type="ChEBI" id="CHEBI:29033"/>
    </ligand>
</feature>
<evidence type="ECO:0000256" key="8">
    <source>
        <dbReference type="RuleBase" id="RU000607"/>
    </source>
</evidence>
<dbReference type="SUPFAM" id="SSF53800">
    <property type="entry name" value="Chelatase"/>
    <property type="match status" value="1"/>
</dbReference>
<comment type="caution">
    <text evidence="9">The sequence shown here is derived from an EMBL/GenBank/DDBJ whole genome shotgun (WGS) entry which is preliminary data.</text>
</comment>
<dbReference type="EC" id="4.98.1.1" evidence="7 8"/>
<dbReference type="InterPro" id="IPR033644">
    <property type="entry name" value="Ferrochelatase_C"/>
</dbReference>
<comment type="function">
    <text evidence="7 8">Catalyzes the ferrous insertion into protoporphyrin IX.</text>
</comment>
<dbReference type="Proteomes" id="UP000194153">
    <property type="component" value="Unassembled WGS sequence"/>
</dbReference>
<comment type="catalytic activity">
    <reaction evidence="7 8">
        <text>heme b + 2 H(+) = protoporphyrin IX + Fe(2+)</text>
        <dbReference type="Rhea" id="RHEA:22584"/>
        <dbReference type="ChEBI" id="CHEBI:15378"/>
        <dbReference type="ChEBI" id="CHEBI:29033"/>
        <dbReference type="ChEBI" id="CHEBI:57306"/>
        <dbReference type="ChEBI" id="CHEBI:60344"/>
        <dbReference type="EC" id="4.98.1.1"/>
    </reaction>
</comment>
<evidence type="ECO:0000256" key="3">
    <source>
        <dbReference type="ARBA" id="ARBA00023133"/>
    </source>
</evidence>
<evidence type="ECO:0000313" key="9">
    <source>
        <dbReference type="EMBL" id="GAW68286.1"/>
    </source>
</evidence>
<comment type="similarity">
    <text evidence="1 7 8">Belongs to the ferrochelatase family.</text>
</comment>
<proteinExistence type="inferred from homology"/>
<keyword evidence="2 7" id="KW-0408">Iron</keyword>
<keyword evidence="7 8" id="KW-0963">Cytoplasm</keyword>
<comment type="pathway">
    <text evidence="7 8">Porphyrin-containing compound metabolism; protoheme biosynthesis; protoheme from protoporphyrin-IX: step 1/1.</text>
</comment>